<evidence type="ECO:0000313" key="1">
    <source>
        <dbReference type="EMBL" id="AWB20069.1"/>
    </source>
</evidence>
<proteinExistence type="predicted"/>
<dbReference type="RefSeq" id="WP_099951985.1">
    <property type="nucleotide sequence ID" value="NZ_CP028843.1"/>
</dbReference>
<name>A0A2R4WEY4_9HYPH</name>
<dbReference type="OrthoDB" id="7998884at2"/>
<keyword evidence="2" id="KW-1185">Reference proteome</keyword>
<protein>
    <submittedName>
        <fullName evidence="1">Uncharacterized protein</fullName>
    </submittedName>
</protein>
<reference evidence="1 2" key="1">
    <citation type="submission" date="2018-04" db="EMBL/GenBank/DDBJ databases">
        <title>Methylobacterium sp. PR1016A genome.</title>
        <authorList>
            <person name="Park W."/>
        </authorList>
    </citation>
    <scope>NUCLEOTIDE SEQUENCE [LARGE SCALE GENOMIC DNA]</scope>
    <source>
        <strain evidence="1 2">PR1016A</strain>
    </source>
</reference>
<dbReference type="EMBL" id="CP028843">
    <property type="protein sequence ID" value="AWB20069.1"/>
    <property type="molecule type" value="Genomic_DNA"/>
</dbReference>
<evidence type="ECO:0000313" key="2">
    <source>
        <dbReference type="Proteomes" id="UP000244755"/>
    </source>
</evidence>
<sequence>MAKRPVIDPADIAERMAECLETTSDDVMRPLHELDAHAVATASLTPAQREEYDALRALVKDVTRYRLPGTTSDHPDFHGGNGLPA</sequence>
<dbReference type="Proteomes" id="UP000244755">
    <property type="component" value="Chromosome 1"/>
</dbReference>
<gene>
    <name evidence="1" type="ORF">DA075_03230</name>
</gene>
<accession>A0A2R4WEY4</accession>
<organism evidence="1 2">
    <name type="scientific">Methylobacterium currus</name>
    <dbReference type="NCBI Taxonomy" id="2051553"/>
    <lineage>
        <taxon>Bacteria</taxon>
        <taxon>Pseudomonadati</taxon>
        <taxon>Pseudomonadota</taxon>
        <taxon>Alphaproteobacteria</taxon>
        <taxon>Hyphomicrobiales</taxon>
        <taxon>Methylobacteriaceae</taxon>
        <taxon>Methylobacterium</taxon>
    </lineage>
</organism>
<dbReference type="AlphaFoldDB" id="A0A2R4WEY4"/>
<dbReference type="KEGG" id="mee:DA075_03230"/>